<dbReference type="AlphaFoldDB" id="B4PNM1"/>
<keyword evidence="3" id="KW-0472">Membrane</keyword>
<keyword evidence="3" id="KW-0812">Transmembrane</keyword>
<dbReference type="InterPro" id="IPR043202">
    <property type="entry name" value="Band-7_stomatin-like"/>
</dbReference>
<comment type="similarity">
    <text evidence="1">Belongs to the band 7/mec-2 family.</text>
</comment>
<name>B4PNM1_DROYA</name>
<reference evidence="5 6" key="2">
    <citation type="journal article" date="2007" name="PLoS Biol.">
        <title>Principles of genome evolution in the Drosophila melanogaster species group.</title>
        <authorList>
            <person name="Ranz J.M."/>
            <person name="Maurin D."/>
            <person name="Chan Y.S."/>
            <person name="von Grotthuss M."/>
            <person name="Hillier L.W."/>
            <person name="Roote J."/>
            <person name="Ashburner M."/>
            <person name="Bergman C.M."/>
        </authorList>
    </citation>
    <scope>NUCLEOTIDE SEQUENCE [LARGE SCALE GENOMIC DNA]</scope>
    <source>
        <strain evidence="6">Tai18E2 / Tucson 14021-0261.01</strain>
    </source>
</reference>
<dbReference type="KEGG" id="dya:Dyak_GE24555"/>
<dbReference type="SMR" id="B4PNM1"/>
<feature type="transmembrane region" description="Helical" evidence="3">
    <location>
        <begin position="31"/>
        <end position="56"/>
    </location>
</feature>
<protein>
    <recommendedName>
        <fullName evidence="4">Band 7 domain-containing protein</fullName>
    </recommendedName>
</protein>
<feature type="compositionally biased region" description="Basic and acidic residues" evidence="2">
    <location>
        <begin position="317"/>
        <end position="338"/>
    </location>
</feature>
<dbReference type="Gene3D" id="6.10.250.2090">
    <property type="match status" value="1"/>
</dbReference>
<dbReference type="OMA" id="TEMIAQV"/>
<dbReference type="PhylomeDB" id="B4PNM1"/>
<evidence type="ECO:0000313" key="5">
    <source>
        <dbReference type="EMBL" id="EDW97036.1"/>
    </source>
</evidence>
<proteinExistence type="inferred from homology"/>
<dbReference type="SUPFAM" id="SSF117892">
    <property type="entry name" value="Band 7/SPFH domain"/>
    <property type="match status" value="1"/>
</dbReference>
<dbReference type="Proteomes" id="UP000002282">
    <property type="component" value="Chromosome 3R"/>
</dbReference>
<dbReference type="OrthoDB" id="2105077at2759"/>
<dbReference type="PANTHER" id="PTHR10264">
    <property type="entry name" value="BAND 7 PROTEIN-RELATED"/>
    <property type="match status" value="1"/>
</dbReference>
<reference evidence="5 6" key="1">
    <citation type="journal article" date="2007" name="Nature">
        <title>Evolution of genes and genomes on the Drosophila phylogeny.</title>
        <authorList>
            <consortium name="Drosophila 12 Genomes Consortium"/>
            <person name="Clark A.G."/>
            <person name="Eisen M.B."/>
            <person name="Smith D.R."/>
            <person name="Bergman C.M."/>
            <person name="Oliver B."/>
            <person name="Markow T.A."/>
            <person name="Kaufman T.C."/>
            <person name="Kellis M."/>
            <person name="Gelbart W."/>
            <person name="Iyer V.N."/>
            <person name="Pollard D.A."/>
            <person name="Sackton T.B."/>
            <person name="Larracuente A.M."/>
            <person name="Singh N.D."/>
            <person name="Abad J.P."/>
            <person name="Abt D.N."/>
            <person name="Adryan B."/>
            <person name="Aguade M."/>
            <person name="Akashi H."/>
            <person name="Anderson W.W."/>
            <person name="Aquadro C.F."/>
            <person name="Ardell D.H."/>
            <person name="Arguello R."/>
            <person name="Artieri C.G."/>
            <person name="Barbash D.A."/>
            <person name="Barker D."/>
            <person name="Barsanti P."/>
            <person name="Batterham P."/>
            <person name="Batzoglou S."/>
            <person name="Begun D."/>
            <person name="Bhutkar A."/>
            <person name="Blanco E."/>
            <person name="Bosak S.A."/>
            <person name="Bradley R.K."/>
            <person name="Brand A.D."/>
            <person name="Brent M.R."/>
            <person name="Brooks A.N."/>
            <person name="Brown R.H."/>
            <person name="Butlin R.K."/>
            <person name="Caggese C."/>
            <person name="Calvi B.R."/>
            <person name="Bernardo de Carvalho A."/>
            <person name="Caspi A."/>
            <person name="Castrezana S."/>
            <person name="Celniker S.E."/>
            <person name="Chang J.L."/>
            <person name="Chapple C."/>
            <person name="Chatterji S."/>
            <person name="Chinwalla A."/>
            <person name="Civetta A."/>
            <person name="Clifton S.W."/>
            <person name="Comeron J.M."/>
            <person name="Costello J.C."/>
            <person name="Coyne J.A."/>
            <person name="Daub J."/>
            <person name="David R.G."/>
            <person name="Delcher A.L."/>
            <person name="Delehaunty K."/>
            <person name="Do C.B."/>
            <person name="Ebling H."/>
            <person name="Edwards K."/>
            <person name="Eickbush T."/>
            <person name="Evans J.D."/>
            <person name="Filipski A."/>
            <person name="Findeiss S."/>
            <person name="Freyhult E."/>
            <person name="Fulton L."/>
            <person name="Fulton R."/>
            <person name="Garcia A.C."/>
            <person name="Gardiner A."/>
            <person name="Garfield D.A."/>
            <person name="Garvin B.E."/>
            <person name="Gibson G."/>
            <person name="Gilbert D."/>
            <person name="Gnerre S."/>
            <person name="Godfrey J."/>
            <person name="Good R."/>
            <person name="Gotea V."/>
            <person name="Gravely B."/>
            <person name="Greenberg A.J."/>
            <person name="Griffiths-Jones S."/>
            <person name="Gross S."/>
            <person name="Guigo R."/>
            <person name="Gustafson E.A."/>
            <person name="Haerty W."/>
            <person name="Hahn M.W."/>
            <person name="Halligan D.L."/>
            <person name="Halpern A.L."/>
            <person name="Halter G.M."/>
            <person name="Han M.V."/>
            <person name="Heger A."/>
            <person name="Hillier L."/>
            <person name="Hinrichs A.S."/>
            <person name="Holmes I."/>
            <person name="Hoskins R.A."/>
            <person name="Hubisz M.J."/>
            <person name="Hultmark D."/>
            <person name="Huntley M.A."/>
            <person name="Jaffe D.B."/>
            <person name="Jagadeeshan S."/>
            <person name="Jeck W.R."/>
            <person name="Johnson J."/>
            <person name="Jones C.D."/>
            <person name="Jordan W.C."/>
            <person name="Karpen G.H."/>
            <person name="Kataoka E."/>
            <person name="Keightley P.D."/>
            <person name="Kheradpour P."/>
            <person name="Kirkness E.F."/>
            <person name="Koerich L.B."/>
            <person name="Kristiansen K."/>
            <person name="Kudrna D."/>
            <person name="Kulathinal R.J."/>
            <person name="Kumar S."/>
            <person name="Kwok R."/>
            <person name="Lander E."/>
            <person name="Langley C.H."/>
            <person name="Lapoint R."/>
            <person name="Lazzaro B.P."/>
            <person name="Lee S.J."/>
            <person name="Levesque L."/>
            <person name="Li R."/>
            <person name="Lin C.F."/>
            <person name="Lin M.F."/>
            <person name="Lindblad-Toh K."/>
            <person name="Llopart A."/>
            <person name="Long M."/>
            <person name="Low L."/>
            <person name="Lozovsky E."/>
            <person name="Lu J."/>
            <person name="Luo M."/>
            <person name="Machado C.A."/>
            <person name="Makalowski W."/>
            <person name="Marzo M."/>
            <person name="Matsuda M."/>
            <person name="Matzkin L."/>
            <person name="McAllister B."/>
            <person name="McBride C.S."/>
            <person name="McKernan B."/>
            <person name="McKernan K."/>
            <person name="Mendez-Lago M."/>
            <person name="Minx P."/>
            <person name="Mollenhauer M.U."/>
            <person name="Montooth K."/>
            <person name="Mount S.M."/>
            <person name="Mu X."/>
            <person name="Myers E."/>
            <person name="Negre B."/>
            <person name="Newfeld S."/>
            <person name="Nielsen R."/>
            <person name="Noor M.A."/>
            <person name="O'Grady P."/>
            <person name="Pachter L."/>
            <person name="Papaceit M."/>
            <person name="Parisi M.J."/>
            <person name="Parisi M."/>
            <person name="Parts L."/>
            <person name="Pedersen J.S."/>
            <person name="Pesole G."/>
            <person name="Phillippy A.M."/>
            <person name="Ponting C.P."/>
            <person name="Pop M."/>
            <person name="Porcelli D."/>
            <person name="Powell J.R."/>
            <person name="Prohaska S."/>
            <person name="Pruitt K."/>
            <person name="Puig M."/>
            <person name="Quesneville H."/>
            <person name="Ram K.R."/>
            <person name="Rand D."/>
            <person name="Rasmussen M.D."/>
            <person name="Reed L.K."/>
            <person name="Reenan R."/>
            <person name="Reily A."/>
            <person name="Remington K.A."/>
            <person name="Rieger T.T."/>
            <person name="Ritchie M.G."/>
            <person name="Robin C."/>
            <person name="Rogers Y.H."/>
            <person name="Rohde C."/>
            <person name="Rozas J."/>
            <person name="Rubenfield M.J."/>
            <person name="Ruiz A."/>
            <person name="Russo S."/>
            <person name="Salzberg S.L."/>
            <person name="Sanchez-Gracia A."/>
            <person name="Saranga D.J."/>
            <person name="Sato H."/>
            <person name="Schaeffer S.W."/>
            <person name="Schatz M.C."/>
            <person name="Schlenke T."/>
            <person name="Schwartz R."/>
            <person name="Segarra C."/>
            <person name="Singh R.S."/>
            <person name="Sirot L."/>
            <person name="Sirota M."/>
            <person name="Sisneros N.B."/>
            <person name="Smith C.D."/>
            <person name="Smith T.F."/>
            <person name="Spieth J."/>
            <person name="Stage D.E."/>
            <person name="Stark A."/>
            <person name="Stephan W."/>
            <person name="Strausberg R.L."/>
            <person name="Strempel S."/>
            <person name="Sturgill D."/>
            <person name="Sutton G."/>
            <person name="Sutton G.G."/>
            <person name="Tao W."/>
            <person name="Teichmann S."/>
            <person name="Tobari Y.N."/>
            <person name="Tomimura Y."/>
            <person name="Tsolas J.M."/>
            <person name="Valente V.L."/>
            <person name="Venter E."/>
            <person name="Venter J.C."/>
            <person name="Vicario S."/>
            <person name="Vieira F.G."/>
            <person name="Vilella A.J."/>
            <person name="Villasante A."/>
            <person name="Walenz B."/>
            <person name="Wang J."/>
            <person name="Wasserman M."/>
            <person name="Watts T."/>
            <person name="Wilson D."/>
            <person name="Wilson R.K."/>
            <person name="Wing R.A."/>
            <person name="Wolfner M.F."/>
            <person name="Wong A."/>
            <person name="Wong G.K."/>
            <person name="Wu C.I."/>
            <person name="Wu G."/>
            <person name="Yamamoto D."/>
            <person name="Yang H.P."/>
            <person name="Yang S.P."/>
            <person name="Yorke J.A."/>
            <person name="Yoshida K."/>
            <person name="Zdobnov E."/>
            <person name="Zhang P."/>
            <person name="Zhang Y."/>
            <person name="Zimin A.V."/>
            <person name="Baldwin J."/>
            <person name="Abdouelleil A."/>
            <person name="Abdulkadir J."/>
            <person name="Abebe A."/>
            <person name="Abera B."/>
            <person name="Abreu J."/>
            <person name="Acer S.C."/>
            <person name="Aftuck L."/>
            <person name="Alexander A."/>
            <person name="An P."/>
            <person name="Anderson E."/>
            <person name="Anderson S."/>
            <person name="Arachi H."/>
            <person name="Azer M."/>
            <person name="Bachantsang P."/>
            <person name="Barry A."/>
            <person name="Bayul T."/>
            <person name="Berlin A."/>
            <person name="Bessette D."/>
            <person name="Bloom T."/>
            <person name="Blye J."/>
            <person name="Boguslavskiy L."/>
            <person name="Bonnet C."/>
            <person name="Boukhgalter B."/>
            <person name="Bourzgui I."/>
            <person name="Brown A."/>
            <person name="Cahill P."/>
            <person name="Channer S."/>
            <person name="Cheshatsang Y."/>
            <person name="Chuda L."/>
            <person name="Citroen M."/>
            <person name="Collymore A."/>
            <person name="Cooke P."/>
            <person name="Costello M."/>
            <person name="D'Aco K."/>
            <person name="Daza R."/>
            <person name="De Haan G."/>
            <person name="DeGray S."/>
            <person name="DeMaso C."/>
            <person name="Dhargay N."/>
            <person name="Dooley K."/>
            <person name="Dooley E."/>
            <person name="Doricent M."/>
            <person name="Dorje P."/>
            <person name="Dorjee K."/>
            <person name="Dupes A."/>
            <person name="Elong R."/>
            <person name="Falk J."/>
            <person name="Farina A."/>
            <person name="Faro S."/>
            <person name="Ferguson D."/>
            <person name="Fisher S."/>
            <person name="Foley C.D."/>
            <person name="Franke A."/>
            <person name="Friedrich D."/>
            <person name="Gadbois L."/>
            <person name="Gearin G."/>
            <person name="Gearin C.R."/>
            <person name="Giannoukos G."/>
            <person name="Goode T."/>
            <person name="Graham J."/>
            <person name="Grandbois E."/>
            <person name="Grewal S."/>
            <person name="Gyaltsen K."/>
            <person name="Hafez N."/>
            <person name="Hagos B."/>
            <person name="Hall J."/>
            <person name="Henson C."/>
            <person name="Hollinger A."/>
            <person name="Honan T."/>
            <person name="Huard M.D."/>
            <person name="Hughes L."/>
            <person name="Hurhula B."/>
            <person name="Husby M.E."/>
            <person name="Kamat A."/>
            <person name="Kanga B."/>
            <person name="Kashin S."/>
            <person name="Khazanovich D."/>
            <person name="Kisner P."/>
            <person name="Lance K."/>
            <person name="Lara M."/>
            <person name="Lee W."/>
            <person name="Lennon N."/>
            <person name="Letendre F."/>
            <person name="LeVine R."/>
            <person name="Lipovsky A."/>
            <person name="Liu X."/>
            <person name="Liu J."/>
            <person name="Liu S."/>
            <person name="Lokyitsang T."/>
            <person name="Lokyitsang Y."/>
            <person name="Lubonja R."/>
            <person name="Lui A."/>
            <person name="MacDonald P."/>
            <person name="Magnisalis V."/>
            <person name="Maru K."/>
            <person name="Matthews C."/>
            <person name="McCusker W."/>
            <person name="McDonough S."/>
            <person name="Mehta T."/>
            <person name="Meldrim J."/>
            <person name="Meneus L."/>
            <person name="Mihai O."/>
            <person name="Mihalev A."/>
            <person name="Mihova T."/>
            <person name="Mittelman R."/>
            <person name="Mlenga V."/>
            <person name="Montmayeur A."/>
            <person name="Mulrain L."/>
            <person name="Navidi A."/>
            <person name="Naylor J."/>
            <person name="Negash T."/>
            <person name="Nguyen T."/>
            <person name="Nguyen N."/>
            <person name="Nicol R."/>
            <person name="Norbu C."/>
            <person name="Norbu N."/>
            <person name="Novod N."/>
            <person name="O'Neill B."/>
            <person name="Osman S."/>
            <person name="Markiewicz E."/>
            <person name="Oyono O.L."/>
            <person name="Patti C."/>
            <person name="Phunkhang P."/>
            <person name="Pierre F."/>
            <person name="Priest M."/>
            <person name="Raghuraman S."/>
            <person name="Rege F."/>
            <person name="Reyes R."/>
            <person name="Rise C."/>
            <person name="Rogov P."/>
            <person name="Ross K."/>
            <person name="Ryan E."/>
            <person name="Settipalli S."/>
            <person name="Shea T."/>
            <person name="Sherpa N."/>
            <person name="Shi L."/>
            <person name="Shih D."/>
            <person name="Sparrow T."/>
            <person name="Spaulding J."/>
            <person name="Stalker J."/>
            <person name="Stange-Thomann N."/>
            <person name="Stavropoulos S."/>
            <person name="Stone C."/>
            <person name="Strader C."/>
            <person name="Tesfaye S."/>
            <person name="Thomson T."/>
            <person name="Thoulutsang Y."/>
            <person name="Thoulutsang D."/>
            <person name="Topham K."/>
            <person name="Topping I."/>
            <person name="Tsamla T."/>
            <person name="Vassiliev H."/>
            <person name="Vo A."/>
            <person name="Wangchuk T."/>
            <person name="Wangdi T."/>
            <person name="Weiand M."/>
            <person name="Wilkinson J."/>
            <person name="Wilson A."/>
            <person name="Yadav S."/>
            <person name="Young G."/>
            <person name="Yu Q."/>
            <person name="Zembek L."/>
            <person name="Zhong D."/>
            <person name="Zimmer A."/>
            <person name="Zwirko Z."/>
            <person name="Jaffe D.B."/>
            <person name="Alvarez P."/>
            <person name="Brockman W."/>
            <person name="Butler J."/>
            <person name="Chin C."/>
            <person name="Gnerre S."/>
            <person name="Grabherr M."/>
            <person name="Kleber M."/>
            <person name="Mauceli E."/>
            <person name="MacCallum I."/>
        </authorList>
    </citation>
    <scope>NUCLEOTIDE SEQUENCE [LARGE SCALE GENOMIC DNA]</scope>
    <source>
        <strain evidence="6">Tai18E2 / Tucson 14021-0261.01</strain>
    </source>
</reference>
<dbReference type="HOGENOM" id="CLU_045738_0_0_1"/>
<dbReference type="PRINTS" id="PR00721">
    <property type="entry name" value="STOMATIN"/>
</dbReference>
<feature type="compositionally biased region" description="Pro residues" evidence="2">
    <location>
        <begin position="407"/>
        <end position="454"/>
    </location>
</feature>
<dbReference type="EMBL" id="CM000160">
    <property type="protein sequence ID" value="EDW97036.1"/>
    <property type="molecule type" value="Genomic_DNA"/>
</dbReference>
<dbReference type="PANTHER" id="PTHR10264:SF19">
    <property type="entry name" value="AT06885P-RELATED"/>
    <property type="match status" value="1"/>
</dbReference>
<keyword evidence="6" id="KW-1185">Reference proteome</keyword>
<dbReference type="FunFam" id="3.30.479.30:FF:000004">
    <property type="entry name" value="Putative membrane protease family, stomatin"/>
    <property type="match status" value="1"/>
</dbReference>
<feature type="region of interest" description="Disordered" evidence="2">
    <location>
        <begin position="312"/>
        <end position="470"/>
    </location>
</feature>
<evidence type="ECO:0000256" key="2">
    <source>
        <dbReference type="SAM" id="MobiDB-lite"/>
    </source>
</evidence>
<dbReference type="InterPro" id="IPR036013">
    <property type="entry name" value="Band_7/SPFH_dom_sf"/>
</dbReference>
<accession>B4PNM1</accession>
<evidence type="ECO:0000313" key="6">
    <source>
        <dbReference type="Proteomes" id="UP000002282"/>
    </source>
</evidence>
<feature type="domain" description="Band 7" evidence="4">
    <location>
        <begin position="50"/>
        <end position="207"/>
    </location>
</feature>
<dbReference type="InterPro" id="IPR001107">
    <property type="entry name" value="Band_7"/>
</dbReference>
<gene>
    <name evidence="5" type="primary">Dyak\GE24555</name>
    <name evidence="5" type="synonym">dyak_GLEANR_8240</name>
    <name evidence="5" type="synonym">GE24555</name>
    <name evidence="5" type="ORF">Dyak_GE24555</name>
</gene>
<dbReference type="InterPro" id="IPR001972">
    <property type="entry name" value="Stomatin_HflK_fam"/>
</dbReference>
<organism evidence="5 6">
    <name type="scientific">Drosophila yakuba</name>
    <name type="common">Fruit fly</name>
    <dbReference type="NCBI Taxonomy" id="7245"/>
    <lineage>
        <taxon>Eukaryota</taxon>
        <taxon>Metazoa</taxon>
        <taxon>Ecdysozoa</taxon>
        <taxon>Arthropoda</taxon>
        <taxon>Hexapoda</taxon>
        <taxon>Insecta</taxon>
        <taxon>Pterygota</taxon>
        <taxon>Neoptera</taxon>
        <taxon>Endopterygota</taxon>
        <taxon>Diptera</taxon>
        <taxon>Brachycera</taxon>
        <taxon>Muscomorpha</taxon>
        <taxon>Ephydroidea</taxon>
        <taxon>Drosophilidae</taxon>
        <taxon>Drosophila</taxon>
        <taxon>Sophophora</taxon>
    </lineage>
</organism>
<dbReference type="GO" id="GO:0009898">
    <property type="term" value="C:cytoplasmic side of plasma membrane"/>
    <property type="evidence" value="ECO:0007669"/>
    <property type="project" value="UniProtKB-ARBA"/>
</dbReference>
<dbReference type="Pfam" id="PF01145">
    <property type="entry name" value="Band_7"/>
    <property type="match status" value="1"/>
</dbReference>
<dbReference type="Gene3D" id="3.30.479.30">
    <property type="entry name" value="Band 7 domain"/>
    <property type="match status" value="1"/>
</dbReference>
<keyword evidence="3" id="KW-1133">Transmembrane helix</keyword>
<evidence type="ECO:0000256" key="1">
    <source>
        <dbReference type="ARBA" id="ARBA00008164"/>
    </source>
</evidence>
<feature type="compositionally biased region" description="Basic and acidic residues" evidence="2">
    <location>
        <begin position="455"/>
        <end position="470"/>
    </location>
</feature>
<dbReference type="SMART" id="SM00244">
    <property type="entry name" value="PHB"/>
    <property type="match status" value="1"/>
</dbReference>
<dbReference type="eggNOG" id="KOG2621">
    <property type="taxonomic scope" value="Eukaryota"/>
</dbReference>
<evidence type="ECO:0000259" key="4">
    <source>
        <dbReference type="SMART" id="SM00244"/>
    </source>
</evidence>
<evidence type="ECO:0000256" key="3">
    <source>
        <dbReference type="SAM" id="Phobius"/>
    </source>
</evidence>
<sequence length="470" mass="52901">MSERYEVQFEKQANVEPSPEDDNNNYIFEKIAVIVSWIFVVIFLPFSLCFCFSIAYEYHRLVVFRLGRIRSCLGPGLVFQLPCIDSFNTVDIRTDVVSVHPQEMLTNDSVTITVNAVVFYCIYHPINSIIKVDDAKDATERISQVTLRNIVSSKKLHELLASRQQLSREIQLAVAKITEQWGVRVERVDMMEIALPSSLARSLATEAEATREARAKIILAEGEAKASKALKECSDVMSDNQITLQLRHLQILGSIAKEHRINVLFPVPLEIMEPFMDGKDSSETPQVDDDRRDSDDEYDYLHLFSPKVYINDSPPDFLKDAQADGTPKTKENPDEAKPPRSWLWPPFFRPSRAANDGEQPSSSRRVRPESGLSSPRSNRTDDAVEPYPLLTKPPPRSSSPATKPSSIPIPPRPDPPSLPPVPSHPKLPPIPPHPTLPPIPERPIPPPKDTSPPPPEKDPKVPKADKNYYF</sequence>